<organism evidence="14 15">
    <name type="scientific">Cohnella lubricantis</name>
    <dbReference type="NCBI Taxonomy" id="2163172"/>
    <lineage>
        <taxon>Bacteria</taxon>
        <taxon>Bacillati</taxon>
        <taxon>Bacillota</taxon>
        <taxon>Bacilli</taxon>
        <taxon>Bacillales</taxon>
        <taxon>Paenibacillaceae</taxon>
        <taxon>Cohnella</taxon>
    </lineage>
</organism>
<dbReference type="Gene3D" id="3.90.79.10">
    <property type="entry name" value="Nucleoside Triphosphate Pyrophosphohydrolase"/>
    <property type="match status" value="1"/>
</dbReference>
<dbReference type="RefSeq" id="WP_185179861.1">
    <property type="nucleotide sequence ID" value="NZ_CBCSEP010000006.1"/>
</dbReference>
<keyword evidence="9" id="KW-0234">DNA repair</keyword>
<comment type="similarity">
    <text evidence="2 12">Belongs to the Nudix hydrolase family.</text>
</comment>
<keyword evidence="7 12" id="KW-0378">Hydrolase</keyword>
<dbReference type="InterPro" id="IPR015797">
    <property type="entry name" value="NUDIX_hydrolase-like_dom_sf"/>
</dbReference>
<evidence type="ECO:0000256" key="5">
    <source>
        <dbReference type="ARBA" id="ARBA00022723"/>
    </source>
</evidence>
<dbReference type="InterPro" id="IPR000086">
    <property type="entry name" value="NUDIX_hydrolase_dom"/>
</dbReference>
<name>A0A841TH69_9BACL</name>
<evidence type="ECO:0000256" key="9">
    <source>
        <dbReference type="ARBA" id="ARBA00023204"/>
    </source>
</evidence>
<keyword evidence="15" id="KW-1185">Reference proteome</keyword>
<evidence type="ECO:0000256" key="4">
    <source>
        <dbReference type="ARBA" id="ARBA00022705"/>
    </source>
</evidence>
<dbReference type="PANTHER" id="PTHR47707:SF1">
    <property type="entry name" value="NUDIX HYDROLASE FAMILY PROTEIN"/>
    <property type="match status" value="1"/>
</dbReference>
<keyword evidence="4" id="KW-0235">DNA replication</keyword>
<dbReference type="GO" id="GO:0006281">
    <property type="term" value="P:DNA repair"/>
    <property type="evidence" value="ECO:0007669"/>
    <property type="project" value="UniProtKB-KW"/>
</dbReference>
<keyword evidence="5" id="KW-0479">Metal-binding</keyword>
<comment type="cofactor">
    <cofactor evidence="1">
        <name>Mg(2+)</name>
        <dbReference type="ChEBI" id="CHEBI:18420"/>
    </cofactor>
</comment>
<evidence type="ECO:0000256" key="1">
    <source>
        <dbReference type="ARBA" id="ARBA00001946"/>
    </source>
</evidence>
<evidence type="ECO:0000259" key="13">
    <source>
        <dbReference type="PROSITE" id="PS51462"/>
    </source>
</evidence>
<evidence type="ECO:0000256" key="2">
    <source>
        <dbReference type="ARBA" id="ARBA00005582"/>
    </source>
</evidence>
<dbReference type="GO" id="GO:0008413">
    <property type="term" value="F:8-oxo-7,8-dihydroguanosine triphosphate pyrophosphatase activity"/>
    <property type="evidence" value="ECO:0007669"/>
    <property type="project" value="TreeGrafter"/>
</dbReference>
<keyword evidence="6" id="KW-0227">DNA damage</keyword>
<dbReference type="PRINTS" id="PR00502">
    <property type="entry name" value="NUDIXFAMILY"/>
</dbReference>
<dbReference type="PROSITE" id="PS51462">
    <property type="entry name" value="NUDIX"/>
    <property type="match status" value="1"/>
</dbReference>
<dbReference type="Pfam" id="PF00293">
    <property type="entry name" value="NUDIX"/>
    <property type="match status" value="1"/>
</dbReference>
<evidence type="ECO:0000256" key="8">
    <source>
        <dbReference type="ARBA" id="ARBA00022842"/>
    </source>
</evidence>
<evidence type="ECO:0000256" key="7">
    <source>
        <dbReference type="ARBA" id="ARBA00022801"/>
    </source>
</evidence>
<evidence type="ECO:0000256" key="6">
    <source>
        <dbReference type="ARBA" id="ARBA00022763"/>
    </source>
</evidence>
<evidence type="ECO:0000313" key="14">
    <source>
        <dbReference type="EMBL" id="MBB6678598.1"/>
    </source>
</evidence>
<accession>A0A841TH69</accession>
<reference evidence="14 15" key="1">
    <citation type="submission" date="2020-08" db="EMBL/GenBank/DDBJ databases">
        <title>Cohnella phylogeny.</title>
        <authorList>
            <person name="Dunlap C."/>
        </authorList>
    </citation>
    <scope>NUCLEOTIDE SEQUENCE [LARGE SCALE GENOMIC DNA]</scope>
    <source>
        <strain evidence="14 15">DSM 103658</strain>
    </source>
</reference>
<protein>
    <recommendedName>
        <fullName evidence="11">8-oxo-dGTP diphosphatase</fullName>
        <ecNumber evidence="11">3.6.1.55</ecNumber>
    </recommendedName>
</protein>
<dbReference type="CDD" id="cd03425">
    <property type="entry name" value="NUDIX_MutT_NudA_like"/>
    <property type="match status" value="1"/>
</dbReference>
<keyword evidence="8" id="KW-0460">Magnesium</keyword>
<sequence>MIEVGAAIVEDEAGRLLIARRREGKSQAGLWEFPGGKLEPGETAQACIARELREEMNIEVEPGAILGENEHDYANGSIRLIAVRAAYISGEIQLTDHDLCEWVEPGRLSQYLFAPADMKFVEMLMRIDSIGGARDREVLE</sequence>
<proteinExistence type="inferred from homology"/>
<dbReference type="EC" id="3.6.1.55" evidence="11"/>
<dbReference type="PROSITE" id="PS00893">
    <property type="entry name" value="NUDIX_BOX"/>
    <property type="match status" value="1"/>
</dbReference>
<dbReference type="GO" id="GO:0044716">
    <property type="term" value="F:8-oxo-GDP phosphatase activity"/>
    <property type="evidence" value="ECO:0007669"/>
    <property type="project" value="TreeGrafter"/>
</dbReference>
<dbReference type="GO" id="GO:0006260">
    <property type="term" value="P:DNA replication"/>
    <property type="evidence" value="ECO:0007669"/>
    <property type="project" value="UniProtKB-KW"/>
</dbReference>
<dbReference type="Proteomes" id="UP000574133">
    <property type="component" value="Unassembled WGS sequence"/>
</dbReference>
<dbReference type="GO" id="GO:0046872">
    <property type="term" value="F:metal ion binding"/>
    <property type="evidence" value="ECO:0007669"/>
    <property type="project" value="UniProtKB-KW"/>
</dbReference>
<dbReference type="AlphaFoldDB" id="A0A841TH69"/>
<evidence type="ECO:0000256" key="3">
    <source>
        <dbReference type="ARBA" id="ARBA00022457"/>
    </source>
</evidence>
<dbReference type="SUPFAM" id="SSF55811">
    <property type="entry name" value="Nudix"/>
    <property type="match status" value="1"/>
</dbReference>
<comment type="caution">
    <text evidence="14">The sequence shown here is derived from an EMBL/GenBank/DDBJ whole genome shotgun (WGS) entry which is preliminary data.</text>
</comment>
<dbReference type="InterPro" id="IPR047127">
    <property type="entry name" value="MutT-like"/>
</dbReference>
<dbReference type="GO" id="GO:0044715">
    <property type="term" value="F:8-oxo-dGDP phosphatase activity"/>
    <property type="evidence" value="ECO:0007669"/>
    <property type="project" value="TreeGrafter"/>
</dbReference>
<dbReference type="GO" id="GO:0035539">
    <property type="term" value="F:8-oxo-7,8-dihydrodeoxyguanosine triphosphate pyrophosphatase activity"/>
    <property type="evidence" value="ECO:0007669"/>
    <property type="project" value="UniProtKB-EC"/>
</dbReference>
<gene>
    <name evidence="14" type="ORF">H4Q31_15005</name>
</gene>
<dbReference type="InterPro" id="IPR020084">
    <property type="entry name" value="NUDIX_hydrolase_CS"/>
</dbReference>
<evidence type="ECO:0000256" key="10">
    <source>
        <dbReference type="ARBA" id="ARBA00035861"/>
    </source>
</evidence>
<evidence type="ECO:0000313" key="15">
    <source>
        <dbReference type="Proteomes" id="UP000574133"/>
    </source>
</evidence>
<dbReference type="EMBL" id="JACJVN010000057">
    <property type="protein sequence ID" value="MBB6678598.1"/>
    <property type="molecule type" value="Genomic_DNA"/>
</dbReference>
<dbReference type="InterPro" id="IPR020476">
    <property type="entry name" value="Nudix_hydrolase"/>
</dbReference>
<dbReference type="PANTHER" id="PTHR47707">
    <property type="entry name" value="8-OXO-DGTP DIPHOSPHATASE"/>
    <property type="match status" value="1"/>
</dbReference>
<comment type="catalytic activity">
    <reaction evidence="10">
        <text>8-oxo-dGTP + H2O = 8-oxo-dGMP + diphosphate + H(+)</text>
        <dbReference type="Rhea" id="RHEA:31575"/>
        <dbReference type="ChEBI" id="CHEBI:15377"/>
        <dbReference type="ChEBI" id="CHEBI:15378"/>
        <dbReference type="ChEBI" id="CHEBI:33019"/>
        <dbReference type="ChEBI" id="CHEBI:63224"/>
        <dbReference type="ChEBI" id="CHEBI:77896"/>
        <dbReference type="EC" id="3.6.1.55"/>
    </reaction>
</comment>
<keyword evidence="3" id="KW-0515">Mutator protein</keyword>
<evidence type="ECO:0000256" key="12">
    <source>
        <dbReference type="RuleBase" id="RU003476"/>
    </source>
</evidence>
<feature type="domain" description="Nudix hydrolase" evidence="13">
    <location>
        <begin position="1"/>
        <end position="126"/>
    </location>
</feature>
<evidence type="ECO:0000256" key="11">
    <source>
        <dbReference type="ARBA" id="ARBA00038905"/>
    </source>
</evidence>